<evidence type="ECO:0000313" key="2">
    <source>
        <dbReference type="EMBL" id="GAB1316069.1"/>
    </source>
</evidence>
<evidence type="ECO:0000256" key="1">
    <source>
        <dbReference type="SAM" id="Phobius"/>
    </source>
</evidence>
<sequence>MARDRLPGRFAIALAVFHSLSLIACFASIVAAAISANQNKKAAVVTIGAFVAAFWTIGEDVAEIAALADTQRKCVRRCPAQWLYLLELVTAIFCFALPAASMLAYEEARYQRCRYVPHRDEEKFDCKSSSGPMDTPWMASLGAIYLAATIHSILFVMNTALYCIKRRKARSVAQEEKA</sequence>
<keyword evidence="1" id="KW-0812">Transmembrane</keyword>
<keyword evidence="1" id="KW-1133">Transmembrane helix</keyword>
<dbReference type="PROSITE" id="PS51257">
    <property type="entry name" value="PROKAR_LIPOPROTEIN"/>
    <property type="match status" value="1"/>
</dbReference>
<keyword evidence="1" id="KW-0472">Membrane</keyword>
<organism evidence="2 3">
    <name type="scientific">Madurella fahalii</name>
    <dbReference type="NCBI Taxonomy" id="1157608"/>
    <lineage>
        <taxon>Eukaryota</taxon>
        <taxon>Fungi</taxon>
        <taxon>Dikarya</taxon>
        <taxon>Ascomycota</taxon>
        <taxon>Pezizomycotina</taxon>
        <taxon>Sordariomycetes</taxon>
        <taxon>Sordariomycetidae</taxon>
        <taxon>Sordariales</taxon>
        <taxon>Sordariales incertae sedis</taxon>
        <taxon>Madurella</taxon>
    </lineage>
</organism>
<evidence type="ECO:0000313" key="3">
    <source>
        <dbReference type="Proteomes" id="UP001628179"/>
    </source>
</evidence>
<name>A0ABQ0GE97_9PEZI</name>
<dbReference type="RefSeq" id="XP_070917800.1">
    <property type="nucleotide sequence ID" value="XM_071061699.1"/>
</dbReference>
<gene>
    <name evidence="2" type="ORF">MFIFM68171_06279</name>
</gene>
<dbReference type="GeneID" id="98177022"/>
<reference evidence="2 3" key="1">
    <citation type="submission" date="2024-09" db="EMBL/GenBank/DDBJ databases">
        <title>Itraconazole resistance in Madurella fahalii resulting from another homologue of gene encoding cytochrome P450 14-alpha sterol demethylase (CYP51).</title>
        <authorList>
            <person name="Yoshioka I."/>
            <person name="Fahal A.H."/>
            <person name="Kaneko S."/>
            <person name="Yaguchi T."/>
        </authorList>
    </citation>
    <scope>NUCLEOTIDE SEQUENCE [LARGE SCALE GENOMIC DNA]</scope>
    <source>
        <strain evidence="2 3">IFM 68171</strain>
    </source>
</reference>
<protein>
    <submittedName>
        <fullName evidence="2">Uncharacterized protein</fullName>
    </submittedName>
</protein>
<dbReference type="Proteomes" id="UP001628179">
    <property type="component" value="Unassembled WGS sequence"/>
</dbReference>
<keyword evidence="3" id="KW-1185">Reference proteome</keyword>
<feature type="transmembrane region" description="Helical" evidence="1">
    <location>
        <begin position="137"/>
        <end position="164"/>
    </location>
</feature>
<accession>A0ABQ0GE97</accession>
<feature type="transmembrane region" description="Helical" evidence="1">
    <location>
        <begin position="12"/>
        <end position="36"/>
    </location>
</feature>
<comment type="caution">
    <text evidence="2">The sequence shown here is derived from an EMBL/GenBank/DDBJ whole genome shotgun (WGS) entry which is preliminary data.</text>
</comment>
<dbReference type="EMBL" id="BAAFSV010000003">
    <property type="protein sequence ID" value="GAB1316069.1"/>
    <property type="molecule type" value="Genomic_DNA"/>
</dbReference>
<feature type="transmembrane region" description="Helical" evidence="1">
    <location>
        <begin position="82"/>
        <end position="105"/>
    </location>
</feature>
<proteinExistence type="predicted"/>